<feature type="modified residue" description="Phosphohistidine" evidence="16">
    <location>
        <position position="788"/>
    </location>
</feature>
<dbReference type="EMBL" id="QKRX01000001">
    <property type="protein sequence ID" value="RAU19743.1"/>
    <property type="molecule type" value="Genomic_DNA"/>
</dbReference>
<dbReference type="SUPFAM" id="SSF52172">
    <property type="entry name" value="CheY-like"/>
    <property type="match status" value="2"/>
</dbReference>
<keyword evidence="4" id="KW-1003">Cell membrane</keyword>
<protein>
    <recommendedName>
        <fullName evidence="15">Sensory/regulatory protein RpfC</fullName>
        <ecNumber evidence="3">2.7.13.3</ecNumber>
    </recommendedName>
</protein>
<dbReference type="InterPro" id="IPR036097">
    <property type="entry name" value="HisK_dim/P_sf"/>
</dbReference>
<dbReference type="CDD" id="cd00088">
    <property type="entry name" value="HPT"/>
    <property type="match status" value="1"/>
</dbReference>
<keyword evidence="12" id="KW-0902">Two-component regulatory system</keyword>
<evidence type="ECO:0000259" key="20">
    <source>
        <dbReference type="PROSITE" id="PS50894"/>
    </source>
</evidence>
<dbReference type="CDD" id="cd17546">
    <property type="entry name" value="REC_hyHK_CKI1_RcsC-like"/>
    <property type="match status" value="2"/>
</dbReference>
<evidence type="ECO:0000256" key="9">
    <source>
        <dbReference type="ARBA" id="ARBA00022777"/>
    </source>
</evidence>
<dbReference type="SMART" id="SM00073">
    <property type="entry name" value="HPT"/>
    <property type="match status" value="1"/>
</dbReference>
<name>A0A364NRM7_9GAMM</name>
<dbReference type="Pfam" id="PF00072">
    <property type="entry name" value="Response_reg"/>
    <property type="match status" value="2"/>
</dbReference>
<feature type="domain" description="Response regulatory" evidence="19">
    <location>
        <begin position="416"/>
        <end position="537"/>
    </location>
</feature>
<feature type="domain" description="Response regulatory" evidence="19">
    <location>
        <begin position="559"/>
        <end position="679"/>
    </location>
</feature>
<dbReference type="Gene3D" id="3.30.565.10">
    <property type="entry name" value="Histidine kinase-like ATPase, C-terminal domain"/>
    <property type="match status" value="1"/>
</dbReference>
<evidence type="ECO:0000256" key="8">
    <source>
        <dbReference type="ARBA" id="ARBA00022741"/>
    </source>
</evidence>
<dbReference type="SMART" id="SM00388">
    <property type="entry name" value="HisKA"/>
    <property type="match status" value="1"/>
</dbReference>
<feature type="modified residue" description="4-aspartylphosphate" evidence="17">
    <location>
        <position position="470"/>
    </location>
</feature>
<keyword evidence="22" id="KW-1185">Reference proteome</keyword>
<dbReference type="Gene3D" id="1.10.287.130">
    <property type="match status" value="1"/>
</dbReference>
<organism evidence="21 22">
    <name type="scientific">Nitrincola tibetensis</name>
    <dbReference type="NCBI Taxonomy" id="2219697"/>
    <lineage>
        <taxon>Bacteria</taxon>
        <taxon>Pseudomonadati</taxon>
        <taxon>Pseudomonadota</taxon>
        <taxon>Gammaproteobacteria</taxon>
        <taxon>Oceanospirillales</taxon>
        <taxon>Oceanospirillaceae</taxon>
        <taxon>Nitrincola</taxon>
    </lineage>
</organism>
<dbReference type="SUPFAM" id="SSF55874">
    <property type="entry name" value="ATPase domain of HSP90 chaperone/DNA topoisomerase II/histidine kinase"/>
    <property type="match status" value="1"/>
</dbReference>
<evidence type="ECO:0000256" key="16">
    <source>
        <dbReference type="PROSITE-ProRule" id="PRU00110"/>
    </source>
</evidence>
<dbReference type="PROSITE" id="PS50110">
    <property type="entry name" value="RESPONSE_REGULATORY"/>
    <property type="match status" value="2"/>
</dbReference>
<dbReference type="EC" id="2.7.13.3" evidence="3"/>
<dbReference type="SMART" id="SM00448">
    <property type="entry name" value="REC"/>
    <property type="match status" value="2"/>
</dbReference>
<dbReference type="RefSeq" id="WP_112156799.1">
    <property type="nucleotide sequence ID" value="NZ_QKRX01000001.1"/>
</dbReference>
<dbReference type="Pfam" id="PF01627">
    <property type="entry name" value="Hpt"/>
    <property type="match status" value="1"/>
</dbReference>
<dbReference type="InterPro" id="IPR008207">
    <property type="entry name" value="Sig_transdc_His_kin_Hpt_dom"/>
</dbReference>
<keyword evidence="13" id="KW-0472">Membrane</keyword>
<evidence type="ECO:0000256" key="1">
    <source>
        <dbReference type="ARBA" id="ARBA00000085"/>
    </source>
</evidence>
<dbReference type="Gene3D" id="3.40.50.2300">
    <property type="match status" value="2"/>
</dbReference>
<evidence type="ECO:0000313" key="22">
    <source>
        <dbReference type="Proteomes" id="UP000250744"/>
    </source>
</evidence>
<dbReference type="InterPro" id="IPR036890">
    <property type="entry name" value="HATPase_C_sf"/>
</dbReference>
<feature type="modified residue" description="4-aspartylphosphate" evidence="17">
    <location>
        <position position="608"/>
    </location>
</feature>
<evidence type="ECO:0000259" key="19">
    <source>
        <dbReference type="PROSITE" id="PS50110"/>
    </source>
</evidence>
<dbReference type="Proteomes" id="UP000250744">
    <property type="component" value="Unassembled WGS sequence"/>
</dbReference>
<dbReference type="InterPro" id="IPR005467">
    <property type="entry name" value="His_kinase_dom"/>
</dbReference>
<dbReference type="OrthoDB" id="5555669at2"/>
<evidence type="ECO:0000256" key="3">
    <source>
        <dbReference type="ARBA" id="ARBA00012438"/>
    </source>
</evidence>
<feature type="domain" description="HPt" evidence="20">
    <location>
        <begin position="749"/>
        <end position="843"/>
    </location>
</feature>
<keyword evidence="11" id="KW-1133">Transmembrane helix</keyword>
<evidence type="ECO:0000256" key="4">
    <source>
        <dbReference type="ARBA" id="ARBA00022475"/>
    </source>
</evidence>
<keyword evidence="6" id="KW-0808">Transferase</keyword>
<dbReference type="Gene3D" id="1.20.120.160">
    <property type="entry name" value="HPT domain"/>
    <property type="match status" value="1"/>
</dbReference>
<dbReference type="SMART" id="SM00387">
    <property type="entry name" value="HATPase_c"/>
    <property type="match status" value="1"/>
</dbReference>
<dbReference type="Pfam" id="PF00512">
    <property type="entry name" value="HisKA"/>
    <property type="match status" value="1"/>
</dbReference>
<evidence type="ECO:0000256" key="15">
    <source>
        <dbReference type="ARBA" id="ARBA00068150"/>
    </source>
</evidence>
<evidence type="ECO:0000256" key="6">
    <source>
        <dbReference type="ARBA" id="ARBA00022679"/>
    </source>
</evidence>
<dbReference type="PANTHER" id="PTHR45339">
    <property type="entry name" value="HYBRID SIGNAL TRANSDUCTION HISTIDINE KINASE J"/>
    <property type="match status" value="1"/>
</dbReference>
<evidence type="ECO:0000256" key="7">
    <source>
        <dbReference type="ARBA" id="ARBA00022692"/>
    </source>
</evidence>
<gene>
    <name evidence="21" type="ORF">DN062_01270</name>
</gene>
<evidence type="ECO:0000256" key="13">
    <source>
        <dbReference type="ARBA" id="ARBA00023136"/>
    </source>
</evidence>
<dbReference type="Pfam" id="PF02518">
    <property type="entry name" value="HATPase_c"/>
    <property type="match status" value="1"/>
</dbReference>
<dbReference type="GO" id="GO:0005886">
    <property type="term" value="C:plasma membrane"/>
    <property type="evidence" value="ECO:0007669"/>
    <property type="project" value="UniProtKB-SubCell"/>
</dbReference>
<dbReference type="SUPFAM" id="SSF47384">
    <property type="entry name" value="Homodimeric domain of signal transducing histidine kinase"/>
    <property type="match status" value="1"/>
</dbReference>
<dbReference type="PROSITE" id="PS50109">
    <property type="entry name" value="HIS_KIN"/>
    <property type="match status" value="1"/>
</dbReference>
<keyword evidence="7" id="KW-0812">Transmembrane</keyword>
<proteinExistence type="predicted"/>
<evidence type="ECO:0000256" key="11">
    <source>
        <dbReference type="ARBA" id="ARBA00022989"/>
    </source>
</evidence>
<dbReference type="GO" id="GO:0000155">
    <property type="term" value="F:phosphorelay sensor kinase activity"/>
    <property type="evidence" value="ECO:0007669"/>
    <property type="project" value="InterPro"/>
</dbReference>
<keyword evidence="8" id="KW-0547">Nucleotide-binding</keyword>
<accession>A0A364NRM7</accession>
<dbReference type="InterPro" id="IPR001789">
    <property type="entry name" value="Sig_transdc_resp-reg_receiver"/>
</dbReference>
<evidence type="ECO:0000256" key="12">
    <source>
        <dbReference type="ARBA" id="ARBA00023012"/>
    </source>
</evidence>
<comment type="subcellular location">
    <subcellularLocation>
        <location evidence="2">Cell membrane</location>
        <topology evidence="2">Multi-pass membrane protein</topology>
    </subcellularLocation>
</comment>
<dbReference type="SUPFAM" id="SSF47226">
    <property type="entry name" value="Histidine-containing phosphotransfer domain, HPT domain"/>
    <property type="match status" value="1"/>
</dbReference>
<evidence type="ECO:0000256" key="14">
    <source>
        <dbReference type="ARBA" id="ARBA00064003"/>
    </source>
</evidence>
<evidence type="ECO:0000256" key="10">
    <source>
        <dbReference type="ARBA" id="ARBA00022840"/>
    </source>
</evidence>
<dbReference type="InterPro" id="IPR003661">
    <property type="entry name" value="HisK_dim/P_dom"/>
</dbReference>
<dbReference type="InterPro" id="IPR004358">
    <property type="entry name" value="Sig_transdc_His_kin-like_C"/>
</dbReference>
<evidence type="ECO:0000256" key="5">
    <source>
        <dbReference type="ARBA" id="ARBA00022553"/>
    </source>
</evidence>
<dbReference type="PRINTS" id="PR00344">
    <property type="entry name" value="BCTRLSENSOR"/>
</dbReference>
<dbReference type="AlphaFoldDB" id="A0A364NRM7"/>
<dbReference type="CDD" id="cd16922">
    <property type="entry name" value="HATPase_EvgS-ArcB-TorS-like"/>
    <property type="match status" value="1"/>
</dbReference>
<dbReference type="FunFam" id="1.10.287.130:FF:000002">
    <property type="entry name" value="Two-component osmosensing histidine kinase"/>
    <property type="match status" value="1"/>
</dbReference>
<dbReference type="FunFam" id="3.30.565.10:FF:000010">
    <property type="entry name" value="Sensor histidine kinase RcsC"/>
    <property type="match status" value="1"/>
</dbReference>
<feature type="domain" description="Histidine kinase" evidence="18">
    <location>
        <begin position="176"/>
        <end position="398"/>
    </location>
</feature>
<dbReference type="CDD" id="cd00082">
    <property type="entry name" value="HisKA"/>
    <property type="match status" value="1"/>
</dbReference>
<keyword evidence="5 17" id="KW-0597">Phosphoprotein</keyword>
<keyword evidence="10" id="KW-0067">ATP-binding</keyword>
<dbReference type="PROSITE" id="PS50894">
    <property type="entry name" value="HPT"/>
    <property type="match status" value="1"/>
</dbReference>
<dbReference type="PANTHER" id="PTHR45339:SF1">
    <property type="entry name" value="HYBRID SIGNAL TRANSDUCTION HISTIDINE KINASE J"/>
    <property type="match status" value="1"/>
</dbReference>
<keyword evidence="9" id="KW-0418">Kinase</keyword>
<dbReference type="InterPro" id="IPR011006">
    <property type="entry name" value="CheY-like_superfamily"/>
</dbReference>
<evidence type="ECO:0000256" key="2">
    <source>
        <dbReference type="ARBA" id="ARBA00004651"/>
    </source>
</evidence>
<comment type="caution">
    <text evidence="21">The sequence shown here is derived from an EMBL/GenBank/DDBJ whole genome shotgun (WGS) entry which is preliminary data.</text>
</comment>
<comment type="subunit">
    <text evidence="14">At low DSF concentrations, interacts with RpfF.</text>
</comment>
<dbReference type="InterPro" id="IPR003594">
    <property type="entry name" value="HATPase_dom"/>
</dbReference>
<evidence type="ECO:0000313" key="21">
    <source>
        <dbReference type="EMBL" id="RAU19743.1"/>
    </source>
</evidence>
<sequence>MTAAEEIELLFEISLSIGSSLDLKPMLKETLTTMLRALNASAVLVEQAIRVDEEVLEWSNCLSYPKRFYLSPEWVSIYRTLDLPRMANQCTEFKQQCPLHIQRESHHIYVFALEQFGLLALQKNGTGFSEGMLMSLDKLMNKLALSARACLYDAELRSQIETAKKASLAKSHFLANMSHEIRTPMNGILGMLDLVLETDLQKEQKEHLGLAKMSAVHLLEIINHILDISKIEAGKLDLQPESVDLVELIGQSVKSMLARATSRGVHLSYDFEESLPRFVMVDASRLRQILINLLGNAIKFTENGHIKLEVLPLSKKEDDLPWYVFKVTDSGIGIPKEKLESIFHPFEQVDAATNRRYEGSGLGLSICRQLVELMHGNIYAESELGQGSVFSFEIPLLLADEPEGLPDLVTDFSQHRILLVDDEPVNIHVISSMLTLLGVPFDVARSGPEALFSVQQARREANPYSLVLMDAIMPGYDGYTTAEKILSLPDHSSTRVLILTSSALAGDALRCQALGMSGYLTKPLTLVELKGALQEQLGYVNIQAQSNPLEPNDGLQGLQILLAEDNLVNQRLAIKLLEKKGVLVTLATNGREAFELYLSQTFNLVLMDVMMPEMDGLEATGLIREHEAKTHAANPLPIIAMTANAMQGDRERCFLAGMQGYVAKPVKPTELYSEIMRVLASVPDLERCVASVPNRGDDRILDEWISKIDNKALDEEISGATMTDEIYGGLMSDEVLYNWEQAVEMIGGEDELLKSVLEMFLEETPEYMSAIESAILTQDMESLIRSAHTMKGLLSTFCADPATAAAQALEKAAKSGSGLNEAVADFKAAVGQLVPQLQQRVNS</sequence>
<reference evidence="21 22" key="1">
    <citation type="submission" date="2018-06" db="EMBL/GenBank/DDBJ databases">
        <title>Nitrincola tibetense sp. nov., isolated from Lake XuguoCo on Tibetan Plateau.</title>
        <authorList>
            <person name="Xing P."/>
        </authorList>
    </citation>
    <scope>NUCLEOTIDE SEQUENCE [LARGE SCALE GENOMIC DNA]</scope>
    <source>
        <strain evidence="22">xg18</strain>
    </source>
</reference>
<dbReference type="InterPro" id="IPR036641">
    <property type="entry name" value="HPT_dom_sf"/>
</dbReference>
<evidence type="ECO:0000259" key="18">
    <source>
        <dbReference type="PROSITE" id="PS50109"/>
    </source>
</evidence>
<evidence type="ECO:0000256" key="17">
    <source>
        <dbReference type="PROSITE-ProRule" id="PRU00169"/>
    </source>
</evidence>
<dbReference type="GO" id="GO:0005524">
    <property type="term" value="F:ATP binding"/>
    <property type="evidence" value="ECO:0007669"/>
    <property type="project" value="UniProtKB-KW"/>
</dbReference>
<comment type="catalytic activity">
    <reaction evidence="1">
        <text>ATP + protein L-histidine = ADP + protein N-phospho-L-histidine.</text>
        <dbReference type="EC" id="2.7.13.3"/>
    </reaction>
</comment>